<sequence length="252" mass="29540">MTLVINFALILLIFFFQIETNSFFILGSSLVIPAGICTLYLYKKYDSTFLFRLYIFFITFVLLNYRAYELQSHSSALLPWFIAFFVISVQTVDYKSSFLILVSNLLVMSYGYFYGTVFEGFLALKYQIIVNQIYPTLLIVIFLLYKKLIERLKEKEVELFQKKDVISKMIITLSREINSPLTVAKLTVNKLRRECDDESVDRIEESLNRITKVTHLIEDINELKEVEYGEGKMYDLYNSVRNKGRSKKDILS</sequence>
<dbReference type="SUPFAM" id="SSF47384">
    <property type="entry name" value="Homodimeric domain of signal transducing histidine kinase"/>
    <property type="match status" value="1"/>
</dbReference>
<feature type="transmembrane region" description="Helical" evidence="3">
    <location>
        <begin position="49"/>
        <end position="68"/>
    </location>
</feature>
<accession>A0ABY0IF16</accession>
<reference evidence="5" key="1">
    <citation type="journal article" date="2019" name="Int. J. Syst. Evol. Microbiol.">
        <title>Halobacteriovorax valvorus sp. nov., a novel prokaryotic predator isolated from coastal seawater of China.</title>
        <authorList>
            <person name="Chen M.-X."/>
        </authorList>
    </citation>
    <scope>NUCLEOTIDE SEQUENCE [LARGE SCALE GENOMIC DNA]</scope>
    <source>
        <strain evidence="5">BL9</strain>
    </source>
</reference>
<feature type="transmembrane region" description="Helical" evidence="3">
    <location>
        <begin position="126"/>
        <end position="145"/>
    </location>
</feature>
<feature type="transmembrane region" description="Helical" evidence="3">
    <location>
        <begin position="23"/>
        <end position="42"/>
    </location>
</feature>
<name>A0ABY0IF16_9BACT</name>
<feature type="transmembrane region" description="Helical" evidence="3">
    <location>
        <begin position="98"/>
        <end position="114"/>
    </location>
</feature>
<dbReference type="InterPro" id="IPR036097">
    <property type="entry name" value="HisK_dim/P_sf"/>
</dbReference>
<gene>
    <name evidence="4" type="ORF">DAY19_07590</name>
</gene>
<keyword evidence="3" id="KW-1133">Transmembrane helix</keyword>
<dbReference type="Proteomes" id="UP000443582">
    <property type="component" value="Unassembled WGS sequence"/>
</dbReference>
<protein>
    <recommendedName>
        <fullName evidence="2">histidine kinase</fullName>
        <ecNumber evidence="2">2.7.13.3</ecNumber>
    </recommendedName>
</protein>
<evidence type="ECO:0000313" key="5">
    <source>
        <dbReference type="Proteomes" id="UP000443582"/>
    </source>
</evidence>
<keyword evidence="3" id="KW-0472">Membrane</keyword>
<dbReference type="RefSeq" id="WP_115361030.1">
    <property type="nucleotide sequence ID" value="NZ_QDKL01000002.1"/>
</dbReference>
<dbReference type="CDD" id="cd00082">
    <property type="entry name" value="HisKA"/>
    <property type="match status" value="1"/>
</dbReference>
<feature type="transmembrane region" description="Helical" evidence="3">
    <location>
        <begin position="74"/>
        <end position="91"/>
    </location>
</feature>
<keyword evidence="3" id="KW-0812">Transmembrane</keyword>
<evidence type="ECO:0000256" key="3">
    <source>
        <dbReference type="SAM" id="Phobius"/>
    </source>
</evidence>
<dbReference type="EC" id="2.7.13.3" evidence="2"/>
<comment type="catalytic activity">
    <reaction evidence="1">
        <text>ATP + protein L-histidine = ADP + protein N-phospho-L-histidine.</text>
        <dbReference type="EC" id="2.7.13.3"/>
    </reaction>
</comment>
<dbReference type="EMBL" id="QDKL01000002">
    <property type="protein sequence ID" value="RZF21542.1"/>
    <property type="molecule type" value="Genomic_DNA"/>
</dbReference>
<proteinExistence type="predicted"/>
<dbReference type="InterPro" id="IPR003661">
    <property type="entry name" value="HisK_dim/P_dom"/>
</dbReference>
<evidence type="ECO:0000256" key="2">
    <source>
        <dbReference type="ARBA" id="ARBA00012438"/>
    </source>
</evidence>
<evidence type="ECO:0000256" key="1">
    <source>
        <dbReference type="ARBA" id="ARBA00000085"/>
    </source>
</evidence>
<keyword evidence="5" id="KW-1185">Reference proteome</keyword>
<evidence type="ECO:0000313" key="4">
    <source>
        <dbReference type="EMBL" id="RZF21542.1"/>
    </source>
</evidence>
<comment type="caution">
    <text evidence="4">The sequence shown here is derived from an EMBL/GenBank/DDBJ whole genome shotgun (WGS) entry which is preliminary data.</text>
</comment>
<organism evidence="4 5">
    <name type="scientific">Halobacteriovorax vibrionivorans</name>
    <dbReference type="NCBI Taxonomy" id="2152716"/>
    <lineage>
        <taxon>Bacteria</taxon>
        <taxon>Pseudomonadati</taxon>
        <taxon>Bdellovibrionota</taxon>
        <taxon>Bacteriovoracia</taxon>
        <taxon>Bacteriovoracales</taxon>
        <taxon>Halobacteriovoraceae</taxon>
        <taxon>Halobacteriovorax</taxon>
    </lineage>
</organism>